<feature type="domain" description="CCHC-type" evidence="4">
    <location>
        <begin position="1014"/>
        <end position="1030"/>
    </location>
</feature>
<dbReference type="GO" id="GO:0008270">
    <property type="term" value="F:zinc ion binding"/>
    <property type="evidence" value="ECO:0007669"/>
    <property type="project" value="UniProtKB-KW"/>
</dbReference>
<protein>
    <submittedName>
        <fullName evidence="5">Reverse transcriptase domain-containing protein</fullName>
    </submittedName>
</protein>
<feature type="compositionally biased region" description="Low complexity" evidence="3">
    <location>
        <begin position="688"/>
        <end position="698"/>
    </location>
</feature>
<dbReference type="Gene3D" id="3.30.70.270">
    <property type="match status" value="1"/>
</dbReference>
<dbReference type="PANTHER" id="PTHR48435:SF1">
    <property type="entry name" value="POLYPROTEIN"/>
    <property type="match status" value="1"/>
</dbReference>
<evidence type="ECO:0000256" key="3">
    <source>
        <dbReference type="SAM" id="MobiDB-lite"/>
    </source>
</evidence>
<keyword evidence="1" id="KW-0479">Metal-binding</keyword>
<comment type="caution">
    <text evidence="5">The sequence shown here is derived from an EMBL/GenBank/DDBJ whole genome shotgun (WGS) entry which is preliminary data.</text>
</comment>
<organism evidence="5 6">
    <name type="scientific">Abeliophyllum distichum</name>
    <dbReference type="NCBI Taxonomy" id="126358"/>
    <lineage>
        <taxon>Eukaryota</taxon>
        <taxon>Viridiplantae</taxon>
        <taxon>Streptophyta</taxon>
        <taxon>Embryophyta</taxon>
        <taxon>Tracheophyta</taxon>
        <taxon>Spermatophyta</taxon>
        <taxon>Magnoliopsida</taxon>
        <taxon>eudicotyledons</taxon>
        <taxon>Gunneridae</taxon>
        <taxon>Pentapetalae</taxon>
        <taxon>asterids</taxon>
        <taxon>lamiids</taxon>
        <taxon>Lamiales</taxon>
        <taxon>Oleaceae</taxon>
        <taxon>Forsythieae</taxon>
        <taxon>Abeliophyllum</taxon>
    </lineage>
</organism>
<evidence type="ECO:0000259" key="4">
    <source>
        <dbReference type="PROSITE" id="PS50158"/>
    </source>
</evidence>
<evidence type="ECO:0000313" key="5">
    <source>
        <dbReference type="EMBL" id="KAL2534380.1"/>
    </source>
</evidence>
<dbReference type="SUPFAM" id="SSF56672">
    <property type="entry name" value="DNA/RNA polymerases"/>
    <property type="match status" value="1"/>
</dbReference>
<gene>
    <name evidence="5" type="ORF">Adt_07731</name>
</gene>
<dbReference type="SUPFAM" id="SSF57756">
    <property type="entry name" value="Retrovirus zinc finger-like domains"/>
    <property type="match status" value="1"/>
</dbReference>
<dbReference type="Pfam" id="PF01107">
    <property type="entry name" value="MP"/>
    <property type="match status" value="1"/>
</dbReference>
<dbReference type="PANTHER" id="PTHR48435">
    <property type="entry name" value="POLYPROTEIN"/>
    <property type="match status" value="1"/>
</dbReference>
<feature type="region of interest" description="Disordered" evidence="3">
    <location>
        <begin position="360"/>
        <end position="383"/>
    </location>
</feature>
<sequence length="1399" mass="160401">MSLESSDFQSFSFRKSNASKIDGLYEITHLPEIDKTPITSLPLLNPYHAYAKPRNSITKTVKTLISSSKTQIKEYVQSSKFDQHLLPATEKEQFITLELPSHLPKVWLSEGYTHLHFGAVRFALTAHGRKGLPTVARMALLDTRYADYQHACIGTVETTLNAGTVLVTMFPNFNMPITDPQLLSALKIQVQIIGAIPAGLTYCSTLHYQMVYRVQNHSLDFVTPQSTEDAIFLQMETDHPSCTYVPRQISRNEILKLIPDTWLTSYEQNHQNSKNSQPIQSTTHHFRRNSKGQVEIMFKREPTQKKLPCFPTQHAFTKAEDNIPIYAFDSDGKPIYVQSHEGHIYWDVCFCKKCTKRTGSDNRMTRSSQNKLQKEYERNSPHVGLLGEPSGKFDYYVTYTPPPRTDDPIVPTGWTDDDDYDDHYQWHKKWDWSNPEPEPSPSFMFQPPPEDFPPLSNFDKGLSTHSWKVKNPTTRSPDGSVNQLSPVEKVLNWQSENAVQQNKLLQKIDQSQQRIEKAFQHQTQALLSPLEACRQRIEEVTSEIMDLLSKRLPFDAQEGELRSLKHQLNFIENSSLIPPSSPFKPTYPQKISQSYDPMYSESSGSLKTFFSPEEWERKLKKPKPPKTQARSRVPPPNPEKQPQLMIKNPISEFLERAQKQETTSPPVLAITADSGTSDSNPAEESESSRQSDSSFESSTRPPVYMENEVQTSREESNERPAEETEQVEPTIISEDEQSSPPTIPNVMGPSISTSSGSSVKFTLDDILPIKWRSRFEEMQAWCSAELQKPLMTHTAIIKSFLARLTGFLRDWYDSLGEYRQLQYLNSPTVEQCMNALYWEFCGRQDHLKDIAREEFFKLKCCSYNPKDLDKHFQNAAKRYYLIGGMDDPNIKQAYLESIPQPLGQETLRMIEMKGQFLGTTSFGELHNMVLRTLKKLCNQRAFLTDIHTTGKKLEKACERPELKIKCHHNDKSCSCPGKKKRHIKKFKFKRKSPRSFPKKRRFFRRKFSKKKGDRCFMCGKKGHFAKDCPEQKKAKILKQICAATNIDDEANHESIFSEEDEQSSNTIFVLEDRASDTDYSFSDPDECYGLQVINLSLSVPMVEIKIFPSKYDRPIIVAGLFDTGAACSILNPTVLPSSMWKPHRQIFQAANNEYFSTEIISKPVSIQFFPNCKISHRLLGSSLPGKDIVIGFDIIQQLWSKRFIPKYNGLQYKSYFLPYIRPTTYFSMTSIPSLKEKLIRDCCAESHTDFLSKCTNPLWRNSEFFVSLPLKLNEDANPTKASHTGMSPEHLQLATAELANLQAEGLIEPTNSQWACQAFYVNKRAEQVRGKMRLVIDYKPLNHFHADDKFPLPNRKALFANLSTAKIFSKFDLKAGFWQIGILPEERHKTGFCIPNSHF</sequence>
<feature type="coiled-coil region" evidence="2">
    <location>
        <begin position="530"/>
        <end position="574"/>
    </location>
</feature>
<proteinExistence type="predicted"/>
<evidence type="ECO:0000256" key="1">
    <source>
        <dbReference type="PROSITE-ProRule" id="PRU00047"/>
    </source>
</evidence>
<reference evidence="6" key="1">
    <citation type="submission" date="2024-07" db="EMBL/GenBank/DDBJ databases">
        <title>Two chromosome-level genome assemblies of Korean endemic species Abeliophyllum distichum and Forsythia ovata (Oleaceae).</title>
        <authorList>
            <person name="Jang H."/>
        </authorList>
    </citation>
    <scope>NUCLEOTIDE SEQUENCE [LARGE SCALE GENOMIC DNA]</scope>
</reference>
<keyword evidence="2" id="KW-0175">Coiled coil</keyword>
<dbReference type="Gene3D" id="3.10.10.10">
    <property type="entry name" value="HIV Type 1 Reverse Transcriptase, subunit A, domain 1"/>
    <property type="match status" value="1"/>
</dbReference>
<name>A0ABD1VD09_9LAMI</name>
<accession>A0ABD1VD09</accession>
<keyword evidence="5" id="KW-0808">Transferase</keyword>
<keyword evidence="1" id="KW-0862">Zinc</keyword>
<dbReference type="InterPro" id="IPR043502">
    <property type="entry name" value="DNA/RNA_pol_sf"/>
</dbReference>
<evidence type="ECO:0000313" key="6">
    <source>
        <dbReference type="Proteomes" id="UP001604336"/>
    </source>
</evidence>
<dbReference type="Gene3D" id="4.10.60.10">
    <property type="entry name" value="Zinc finger, CCHC-type"/>
    <property type="match status" value="1"/>
</dbReference>
<dbReference type="Pfam" id="PF00098">
    <property type="entry name" value="zf-CCHC"/>
    <property type="match status" value="1"/>
</dbReference>
<dbReference type="GO" id="GO:0003964">
    <property type="term" value="F:RNA-directed DNA polymerase activity"/>
    <property type="evidence" value="ECO:0007669"/>
    <property type="project" value="UniProtKB-KW"/>
</dbReference>
<feature type="region of interest" description="Disordered" evidence="3">
    <location>
        <begin position="615"/>
        <end position="644"/>
    </location>
</feature>
<feature type="compositionally biased region" description="Basic and acidic residues" evidence="3">
    <location>
        <begin position="711"/>
        <end position="722"/>
    </location>
</feature>
<feature type="region of interest" description="Disordered" evidence="3">
    <location>
        <begin position="658"/>
        <end position="757"/>
    </location>
</feature>
<dbReference type="InterPro" id="IPR053098">
    <property type="entry name" value="Petuviruses_polyprotein"/>
</dbReference>
<dbReference type="InterPro" id="IPR043128">
    <property type="entry name" value="Rev_trsase/Diguanyl_cyclase"/>
</dbReference>
<dbReference type="InterPro" id="IPR036875">
    <property type="entry name" value="Znf_CCHC_sf"/>
</dbReference>
<dbReference type="Proteomes" id="UP001604336">
    <property type="component" value="Unassembled WGS sequence"/>
</dbReference>
<dbReference type="InterPro" id="IPR028919">
    <property type="entry name" value="Viral_movement"/>
</dbReference>
<dbReference type="PROSITE" id="PS50158">
    <property type="entry name" value="ZF_CCHC"/>
    <property type="match status" value="1"/>
</dbReference>
<evidence type="ECO:0000256" key="2">
    <source>
        <dbReference type="SAM" id="Coils"/>
    </source>
</evidence>
<dbReference type="SMART" id="SM00343">
    <property type="entry name" value="ZnF_C2HC"/>
    <property type="match status" value="1"/>
</dbReference>
<keyword evidence="5" id="KW-0695">RNA-directed DNA polymerase</keyword>
<keyword evidence="5" id="KW-0548">Nucleotidyltransferase</keyword>
<dbReference type="EMBL" id="JBFOLK010000002">
    <property type="protein sequence ID" value="KAL2534380.1"/>
    <property type="molecule type" value="Genomic_DNA"/>
</dbReference>
<keyword evidence="6" id="KW-1185">Reference proteome</keyword>
<keyword evidence="1" id="KW-0863">Zinc-finger</keyword>
<feature type="compositionally biased region" description="Polar residues" evidence="3">
    <location>
        <begin position="673"/>
        <end position="682"/>
    </location>
</feature>
<dbReference type="InterPro" id="IPR001878">
    <property type="entry name" value="Znf_CCHC"/>
</dbReference>